<protein>
    <recommendedName>
        <fullName evidence="3">DUF1694 domain-containing protein</fullName>
    </recommendedName>
</protein>
<dbReference type="Pfam" id="PF07997">
    <property type="entry name" value="DUF1694"/>
    <property type="match status" value="1"/>
</dbReference>
<comment type="caution">
    <text evidence="1">The sequence shown here is derived from an EMBL/GenBank/DDBJ whole genome shotgun (WGS) entry which is preliminary data.</text>
</comment>
<dbReference type="InterPro" id="IPR012543">
    <property type="entry name" value="DUF1694"/>
</dbReference>
<dbReference type="OrthoDB" id="95278at2"/>
<evidence type="ECO:0000313" key="1">
    <source>
        <dbReference type="EMBL" id="KJY63249.1"/>
    </source>
</evidence>
<evidence type="ECO:0000313" key="2">
    <source>
        <dbReference type="Proteomes" id="UP000033558"/>
    </source>
</evidence>
<gene>
    <name evidence="1" type="ORF">JG30_01600</name>
</gene>
<dbReference type="RefSeq" id="WP_046315341.1">
    <property type="nucleotide sequence ID" value="NZ_JAMBJK010000011.1"/>
</dbReference>
<accession>A0A0F4LY55</accession>
<evidence type="ECO:0008006" key="3">
    <source>
        <dbReference type="Google" id="ProtNLM"/>
    </source>
</evidence>
<dbReference type="InterPro" id="IPR029064">
    <property type="entry name" value="Ribosomal_eL30-like_sf"/>
</dbReference>
<sequence length="126" mass="14824">MSDVEDYLKKNIFGTPQLKPDERKKFLGNFQERVALALTVAQVRNPQNLPLIKRVMQRYPQYHLYINGRLSTSYRQELIRLAVTLNYQFTIIAQKNRRLPTPELSEQEMGLVIADERHKVTRPTLL</sequence>
<dbReference type="STRING" id="1218492.JG30_01600"/>
<dbReference type="Gene3D" id="3.30.1330.30">
    <property type="match status" value="1"/>
</dbReference>
<proteinExistence type="predicted"/>
<name>A0A0F4LY55_9LACO</name>
<organism evidence="1 2">
    <name type="scientific">Bombilactobacillus mellifer</name>
    <dbReference type="NCBI Taxonomy" id="1218492"/>
    <lineage>
        <taxon>Bacteria</taxon>
        <taxon>Bacillati</taxon>
        <taxon>Bacillota</taxon>
        <taxon>Bacilli</taxon>
        <taxon>Lactobacillales</taxon>
        <taxon>Lactobacillaceae</taxon>
        <taxon>Bombilactobacillus</taxon>
    </lineage>
</organism>
<dbReference type="EMBL" id="JXJQ01000002">
    <property type="protein sequence ID" value="KJY63249.1"/>
    <property type="molecule type" value="Genomic_DNA"/>
</dbReference>
<dbReference type="HOGENOM" id="CLU_111531_1_0_9"/>
<dbReference type="Proteomes" id="UP000033558">
    <property type="component" value="Unassembled WGS sequence"/>
</dbReference>
<keyword evidence="2" id="KW-1185">Reference proteome</keyword>
<reference evidence="1 2" key="1">
    <citation type="submission" date="2015-01" db="EMBL/GenBank/DDBJ databases">
        <title>Comparative genomics of the lactic acid bacteria isolated from the honey bee gut.</title>
        <authorList>
            <person name="Ellegaard K.M."/>
            <person name="Tamarit D."/>
            <person name="Javelind E."/>
            <person name="Olofsson T."/>
            <person name="Andersson S.G."/>
            <person name="Vasquez A."/>
        </authorList>
    </citation>
    <scope>NUCLEOTIDE SEQUENCE [LARGE SCALE GENOMIC DNA]</scope>
    <source>
        <strain evidence="1 2">Bin4</strain>
    </source>
</reference>
<dbReference type="PATRIC" id="fig|1218492.5.peg.273"/>
<dbReference type="AlphaFoldDB" id="A0A0F4LY55"/>
<dbReference type="SUPFAM" id="SSF160515">
    <property type="entry name" value="YueI-like"/>
    <property type="match status" value="1"/>
</dbReference>